<name>E4U3F2_SULKY</name>
<gene>
    <name evidence="10" type="ordered locus">Sulku_2559</name>
</gene>
<dbReference type="GO" id="GO:0000156">
    <property type="term" value="F:phosphorelay response regulator activity"/>
    <property type="evidence" value="ECO:0007669"/>
    <property type="project" value="TreeGrafter"/>
</dbReference>
<dbReference type="AlphaFoldDB" id="E4U3F2"/>
<evidence type="ECO:0000256" key="3">
    <source>
        <dbReference type="ARBA" id="ARBA00023015"/>
    </source>
</evidence>
<dbReference type="KEGG" id="sku:Sulku_2559"/>
<evidence type="ECO:0000259" key="8">
    <source>
        <dbReference type="PROSITE" id="PS50110"/>
    </source>
</evidence>
<geneLocation type="plasmid" evidence="10 11">
    <name>pSULKU01</name>
</geneLocation>
<dbReference type="GO" id="GO:0032993">
    <property type="term" value="C:protein-DNA complex"/>
    <property type="evidence" value="ECO:0007669"/>
    <property type="project" value="TreeGrafter"/>
</dbReference>
<dbReference type="EMBL" id="CP002356">
    <property type="protein sequence ID" value="ADR35218.1"/>
    <property type="molecule type" value="Genomic_DNA"/>
</dbReference>
<dbReference type="CDD" id="cd17534">
    <property type="entry name" value="REC_DC-like"/>
    <property type="match status" value="1"/>
</dbReference>
<evidence type="ECO:0000256" key="2">
    <source>
        <dbReference type="ARBA" id="ARBA00023012"/>
    </source>
</evidence>
<dbReference type="InterPro" id="IPR011006">
    <property type="entry name" value="CheY-like_superfamily"/>
</dbReference>
<feature type="domain" description="Response regulatory" evidence="8">
    <location>
        <begin position="4"/>
        <end position="119"/>
    </location>
</feature>
<dbReference type="eggNOG" id="COG0745">
    <property type="taxonomic scope" value="Bacteria"/>
</dbReference>
<dbReference type="InterPro" id="IPR001789">
    <property type="entry name" value="Sig_transdc_resp-reg_receiver"/>
</dbReference>
<dbReference type="InterPro" id="IPR036388">
    <property type="entry name" value="WH-like_DNA-bd_sf"/>
</dbReference>
<keyword evidence="3" id="KW-0805">Transcription regulation</keyword>
<keyword evidence="1 6" id="KW-0597">Phosphoprotein</keyword>
<evidence type="ECO:0000256" key="6">
    <source>
        <dbReference type="PROSITE-ProRule" id="PRU00169"/>
    </source>
</evidence>
<evidence type="ECO:0000256" key="4">
    <source>
        <dbReference type="ARBA" id="ARBA00023125"/>
    </source>
</evidence>
<keyword evidence="5" id="KW-0804">Transcription</keyword>
<dbReference type="CDD" id="cd00383">
    <property type="entry name" value="trans_reg_C"/>
    <property type="match status" value="1"/>
</dbReference>
<sequence>MKTKILIVEDESIIALNIKEILTNFGYEISGIAPNGEKALHLASTKLPDLVLMDITLQNREDGIDVAEQISKLRSVPIIFLTANDKNKTIDRAINIKPYGYILKPFKEIELKTAIEIALKTFEENQKLTSKIIEIKSENMSLQSKIDIDEQKKQRFIKLSHGYIYDNENFLLMFNGETFELNDKENKLLKLLIKNIGRVVPVEQIEDFVWDGEFVGEGALRSLMFRIRQKLPKDFITCHSKIGYQILGKFSKN</sequence>
<dbReference type="RefSeq" id="WP_013449830.1">
    <property type="nucleotide sequence ID" value="NC_014754.1"/>
</dbReference>
<dbReference type="Gene3D" id="3.40.50.2300">
    <property type="match status" value="1"/>
</dbReference>
<feature type="DNA-binding region" description="OmpR/PhoB-type" evidence="7">
    <location>
        <begin position="154"/>
        <end position="248"/>
    </location>
</feature>
<dbReference type="Pfam" id="PF00486">
    <property type="entry name" value="Trans_reg_C"/>
    <property type="match status" value="1"/>
</dbReference>
<protein>
    <submittedName>
        <fullName evidence="10">Two component transcriptional regulator, winged helix family</fullName>
    </submittedName>
</protein>
<keyword evidence="10" id="KW-0614">Plasmid</keyword>
<keyword evidence="4 7" id="KW-0238">DNA-binding</keyword>
<proteinExistence type="predicted"/>
<dbReference type="PROSITE" id="PS50110">
    <property type="entry name" value="RESPONSE_REGULATORY"/>
    <property type="match status" value="1"/>
</dbReference>
<reference evidence="10 11" key="1">
    <citation type="journal article" date="2012" name="Stand. Genomic Sci.">
        <title>Complete genome sequence of the sulfur compounds oxidizing chemolithoautotroph Sulfuricurvum kujiense type strain (YK-1(T)).</title>
        <authorList>
            <person name="Han C."/>
            <person name="Kotsyurbenko O."/>
            <person name="Chertkov O."/>
            <person name="Held B."/>
            <person name="Lapidus A."/>
            <person name="Nolan M."/>
            <person name="Lucas S."/>
            <person name="Hammon N."/>
            <person name="Deshpande S."/>
            <person name="Cheng J.F."/>
            <person name="Tapia R."/>
            <person name="Goodwin L.A."/>
            <person name="Pitluck S."/>
            <person name="Liolios K."/>
            <person name="Pagani I."/>
            <person name="Ivanova N."/>
            <person name="Mavromatis K."/>
            <person name="Mikhailova N."/>
            <person name="Pati A."/>
            <person name="Chen A."/>
            <person name="Palaniappan K."/>
            <person name="Land M."/>
            <person name="Hauser L."/>
            <person name="Chang Y.J."/>
            <person name="Jeffries C.D."/>
            <person name="Brambilla E.M."/>
            <person name="Rohde M."/>
            <person name="Spring S."/>
            <person name="Sikorski J."/>
            <person name="Goker M."/>
            <person name="Woyke T."/>
            <person name="Bristow J."/>
            <person name="Eisen J.A."/>
            <person name="Markowitz V."/>
            <person name="Hugenholtz P."/>
            <person name="Kyrpides N.C."/>
            <person name="Klenk H.P."/>
            <person name="Detter J.C."/>
        </authorList>
    </citation>
    <scope>NUCLEOTIDE SEQUENCE [LARGE SCALE GENOMIC DNA]</scope>
    <source>
        <strain evidence="11">ATCC BAA-921 / DSM 16994 / JCM 11577 / YK-1</strain>
    </source>
</reference>
<dbReference type="GO" id="GO:0005829">
    <property type="term" value="C:cytosol"/>
    <property type="evidence" value="ECO:0007669"/>
    <property type="project" value="TreeGrafter"/>
</dbReference>
<dbReference type="Proteomes" id="UP000008721">
    <property type="component" value="Plasmid pSULKU01"/>
</dbReference>
<dbReference type="PANTHER" id="PTHR48111:SF1">
    <property type="entry name" value="TWO-COMPONENT RESPONSE REGULATOR ORR33"/>
    <property type="match status" value="1"/>
</dbReference>
<dbReference type="Pfam" id="PF00072">
    <property type="entry name" value="Response_reg"/>
    <property type="match status" value="1"/>
</dbReference>
<evidence type="ECO:0000313" key="11">
    <source>
        <dbReference type="Proteomes" id="UP000008721"/>
    </source>
</evidence>
<dbReference type="GO" id="GO:0006355">
    <property type="term" value="P:regulation of DNA-templated transcription"/>
    <property type="evidence" value="ECO:0007669"/>
    <property type="project" value="InterPro"/>
</dbReference>
<dbReference type="InterPro" id="IPR016032">
    <property type="entry name" value="Sig_transdc_resp-reg_C-effctor"/>
</dbReference>
<evidence type="ECO:0000313" key="10">
    <source>
        <dbReference type="EMBL" id="ADR35218.1"/>
    </source>
</evidence>
<dbReference type="SMART" id="SM00862">
    <property type="entry name" value="Trans_reg_C"/>
    <property type="match status" value="1"/>
</dbReference>
<dbReference type="GO" id="GO:0000976">
    <property type="term" value="F:transcription cis-regulatory region binding"/>
    <property type="evidence" value="ECO:0007669"/>
    <property type="project" value="TreeGrafter"/>
</dbReference>
<feature type="modified residue" description="4-aspartylphosphate" evidence="6">
    <location>
        <position position="54"/>
    </location>
</feature>
<dbReference type="OrthoDB" id="8912111at2"/>
<dbReference type="SMART" id="SM00448">
    <property type="entry name" value="REC"/>
    <property type="match status" value="1"/>
</dbReference>
<dbReference type="SUPFAM" id="SSF46894">
    <property type="entry name" value="C-terminal effector domain of the bipartite response regulators"/>
    <property type="match status" value="1"/>
</dbReference>
<dbReference type="SUPFAM" id="SSF52172">
    <property type="entry name" value="CheY-like"/>
    <property type="match status" value="1"/>
</dbReference>
<organism evidence="10 11">
    <name type="scientific">Sulfuricurvum kujiense (strain ATCC BAA-921 / DSM 16994 / JCM 11577 / YK-1)</name>
    <dbReference type="NCBI Taxonomy" id="709032"/>
    <lineage>
        <taxon>Bacteria</taxon>
        <taxon>Pseudomonadati</taxon>
        <taxon>Campylobacterota</taxon>
        <taxon>Epsilonproteobacteria</taxon>
        <taxon>Campylobacterales</taxon>
        <taxon>Sulfurimonadaceae</taxon>
        <taxon>Sulfuricurvum</taxon>
    </lineage>
</organism>
<keyword evidence="2" id="KW-0902">Two-component regulatory system</keyword>
<dbReference type="HOGENOM" id="CLU_000445_30_3_7"/>
<keyword evidence="11" id="KW-1185">Reference proteome</keyword>
<accession>E4U3F2</accession>
<dbReference type="PROSITE" id="PS51755">
    <property type="entry name" value="OMPR_PHOB"/>
    <property type="match status" value="1"/>
</dbReference>
<dbReference type="InterPro" id="IPR001867">
    <property type="entry name" value="OmpR/PhoB-type_DNA-bd"/>
</dbReference>
<evidence type="ECO:0000256" key="1">
    <source>
        <dbReference type="ARBA" id="ARBA00022553"/>
    </source>
</evidence>
<feature type="domain" description="OmpR/PhoB-type" evidence="9">
    <location>
        <begin position="154"/>
        <end position="248"/>
    </location>
</feature>
<evidence type="ECO:0000256" key="7">
    <source>
        <dbReference type="PROSITE-ProRule" id="PRU01091"/>
    </source>
</evidence>
<evidence type="ECO:0000256" key="5">
    <source>
        <dbReference type="ARBA" id="ARBA00023163"/>
    </source>
</evidence>
<dbReference type="PANTHER" id="PTHR48111">
    <property type="entry name" value="REGULATOR OF RPOS"/>
    <property type="match status" value="1"/>
</dbReference>
<evidence type="ECO:0000259" key="9">
    <source>
        <dbReference type="PROSITE" id="PS51755"/>
    </source>
</evidence>
<dbReference type="InterPro" id="IPR039420">
    <property type="entry name" value="WalR-like"/>
</dbReference>
<dbReference type="Gene3D" id="1.10.10.10">
    <property type="entry name" value="Winged helix-like DNA-binding domain superfamily/Winged helix DNA-binding domain"/>
    <property type="match status" value="1"/>
</dbReference>